<sequence length="692" mass="78265">MSRTAEPEEEMTELPRQDINTALLDRLEDEGTTPPRQRGLKIRDWMRQLRLQILLIRICRPFASKRTSAERRKVAIYQSRRLAILHVLLHLIPVGGAMALLYLQWSSFFLGFTSPVDPTILQFFAKFHELLMQFSIVEMTVCIIRTEALRNFVPLGALSGIAQATQLSYIWSLDFISIFVSPVLCGWRKVLFVTAIPTLLVGTALVGPSSAVLMIPRSRSPRDAGSFTLYSNASYEQFLSSTIGRANGLHFDWKSIRPSMIQYDRRKYSWIENENAVEVVSEYENLASRPWEHGHLRPVRTRYDDNSVSPAVISNATVPTEFIRHKFRELFETYDNYTLSVYAPQPVVQVICNSTSQKSFESDTEVKYVEDITLKTVTISTLGTLIQKLNNSGETYTHEHDVTIQSFEPVWMAAPESRSQAWVGIFFQHIYDPQVSRNETTRNEPIKLSEMISSVPSLHRHGSWEVSTCTFDAFWNNSEAIYFQDGGVGYNNPYPMPPWNTSALRTIGLDYNDIDELRSPKFLQGLTSGGFELHTALALSFAVAISDIPSLSRYDSVWGEDTLSTGVNSMPPFHFTYTLYGFGYGNHSTSVRLSMAVLGFYCVITVIYLAYMLFTGRSSTAWNSSIELVALALQSKRPDHLGKVSVGIENLGTFNEGVGIRANADNELELVFAHDRDVGSRGLRRVQTNKEY</sequence>
<organism evidence="2 3">
    <name type="scientific">Alternaria burnsii</name>
    <dbReference type="NCBI Taxonomy" id="1187904"/>
    <lineage>
        <taxon>Eukaryota</taxon>
        <taxon>Fungi</taxon>
        <taxon>Dikarya</taxon>
        <taxon>Ascomycota</taxon>
        <taxon>Pezizomycotina</taxon>
        <taxon>Dothideomycetes</taxon>
        <taxon>Pleosporomycetidae</taxon>
        <taxon>Pleosporales</taxon>
        <taxon>Pleosporineae</taxon>
        <taxon>Pleosporaceae</taxon>
        <taxon>Alternaria</taxon>
        <taxon>Alternaria sect. Alternaria</taxon>
    </lineage>
</organism>
<keyword evidence="1" id="KW-0812">Transmembrane</keyword>
<keyword evidence="1" id="KW-0472">Membrane</keyword>
<comment type="caution">
    <text evidence="2">The sequence shown here is derived from an EMBL/GenBank/DDBJ whole genome shotgun (WGS) entry which is preliminary data.</text>
</comment>
<feature type="transmembrane region" description="Helical" evidence="1">
    <location>
        <begin position="82"/>
        <end position="103"/>
    </location>
</feature>
<name>A0A8H7B8Q7_9PLEO</name>
<feature type="transmembrane region" description="Helical" evidence="1">
    <location>
        <begin position="191"/>
        <end position="215"/>
    </location>
</feature>
<dbReference type="Proteomes" id="UP000596902">
    <property type="component" value="Unassembled WGS sequence"/>
</dbReference>
<protein>
    <submittedName>
        <fullName evidence="2">Uncharacterized protein</fullName>
    </submittedName>
</protein>
<feature type="transmembrane region" description="Helical" evidence="1">
    <location>
        <begin position="593"/>
        <end position="614"/>
    </location>
</feature>
<gene>
    <name evidence="2" type="ORF">GT037_005435</name>
</gene>
<dbReference type="RefSeq" id="XP_038787432.1">
    <property type="nucleotide sequence ID" value="XM_038930482.1"/>
</dbReference>
<evidence type="ECO:0000313" key="3">
    <source>
        <dbReference type="Proteomes" id="UP000596902"/>
    </source>
</evidence>
<accession>A0A8H7B8Q7</accession>
<dbReference type="EMBL" id="JAAABM010000006">
    <property type="protein sequence ID" value="KAF7677223.1"/>
    <property type="molecule type" value="Genomic_DNA"/>
</dbReference>
<dbReference type="AlphaFoldDB" id="A0A8H7B8Q7"/>
<reference evidence="2" key="1">
    <citation type="submission" date="2020-01" db="EMBL/GenBank/DDBJ databases">
        <authorList>
            <person name="Feng Z.H.Z."/>
        </authorList>
    </citation>
    <scope>NUCLEOTIDE SEQUENCE</scope>
    <source>
        <strain evidence="2">CBS107.38</strain>
    </source>
</reference>
<evidence type="ECO:0000313" key="2">
    <source>
        <dbReference type="EMBL" id="KAF7677223.1"/>
    </source>
</evidence>
<evidence type="ECO:0000256" key="1">
    <source>
        <dbReference type="SAM" id="Phobius"/>
    </source>
</evidence>
<keyword evidence="3" id="KW-1185">Reference proteome</keyword>
<proteinExistence type="predicted"/>
<reference evidence="2" key="2">
    <citation type="submission" date="2020-08" db="EMBL/GenBank/DDBJ databases">
        <title>Draft Genome Sequence of Cumin Blight Pathogen Alternaria burnsii.</title>
        <authorList>
            <person name="Feng Z."/>
        </authorList>
    </citation>
    <scope>NUCLEOTIDE SEQUENCE</scope>
    <source>
        <strain evidence="2">CBS107.38</strain>
    </source>
</reference>
<dbReference type="GeneID" id="62203660"/>
<keyword evidence="1" id="KW-1133">Transmembrane helix</keyword>